<keyword evidence="9" id="KW-1185">Reference proteome</keyword>
<dbReference type="AlphaFoldDB" id="A0A1Y2FTH2"/>
<dbReference type="EMBL" id="MCOG01000001">
    <property type="protein sequence ID" value="ORY87278.1"/>
    <property type="molecule type" value="Genomic_DNA"/>
</dbReference>
<evidence type="ECO:0000256" key="2">
    <source>
        <dbReference type="ARBA" id="ARBA00006824"/>
    </source>
</evidence>
<evidence type="ECO:0000256" key="5">
    <source>
        <dbReference type="ARBA" id="ARBA00023136"/>
    </source>
</evidence>
<keyword evidence="3 7" id="KW-0812">Transmembrane</keyword>
<feature type="transmembrane region" description="Helical" evidence="7">
    <location>
        <begin position="520"/>
        <end position="540"/>
    </location>
</feature>
<dbReference type="InterPro" id="IPR007248">
    <property type="entry name" value="Mpv17_PMP22"/>
</dbReference>
<dbReference type="STRING" id="1754190.A0A1Y2FTH2"/>
<evidence type="ECO:0000256" key="6">
    <source>
        <dbReference type="SAM" id="MobiDB-lite"/>
    </source>
</evidence>
<evidence type="ECO:0000256" key="4">
    <source>
        <dbReference type="ARBA" id="ARBA00022989"/>
    </source>
</evidence>
<organism evidence="8 9">
    <name type="scientific">Neocallimastix californiae</name>
    <dbReference type="NCBI Taxonomy" id="1754190"/>
    <lineage>
        <taxon>Eukaryota</taxon>
        <taxon>Fungi</taxon>
        <taxon>Fungi incertae sedis</taxon>
        <taxon>Chytridiomycota</taxon>
        <taxon>Chytridiomycota incertae sedis</taxon>
        <taxon>Neocallimastigomycetes</taxon>
        <taxon>Neocallimastigales</taxon>
        <taxon>Neocallimastigaceae</taxon>
        <taxon>Neocallimastix</taxon>
    </lineage>
</organism>
<evidence type="ECO:0000256" key="3">
    <source>
        <dbReference type="ARBA" id="ARBA00022692"/>
    </source>
</evidence>
<comment type="caution">
    <text evidence="8">The sequence shown here is derived from an EMBL/GenBank/DDBJ whole genome shotgun (WGS) entry which is preliminary data.</text>
</comment>
<feature type="transmembrane region" description="Helical" evidence="7">
    <location>
        <begin position="488"/>
        <end position="508"/>
    </location>
</feature>
<evidence type="ECO:0000256" key="1">
    <source>
        <dbReference type="ARBA" id="ARBA00004141"/>
    </source>
</evidence>
<comment type="subcellular location">
    <subcellularLocation>
        <location evidence="1">Membrane</location>
        <topology evidence="1">Multi-pass membrane protein</topology>
    </subcellularLocation>
</comment>
<dbReference type="Proteomes" id="UP000193920">
    <property type="component" value="Unassembled WGS sequence"/>
</dbReference>
<dbReference type="GO" id="GO:0016020">
    <property type="term" value="C:membrane"/>
    <property type="evidence" value="ECO:0007669"/>
    <property type="project" value="UniProtKB-SubCell"/>
</dbReference>
<feature type="region of interest" description="Disordered" evidence="6">
    <location>
        <begin position="220"/>
        <end position="249"/>
    </location>
</feature>
<evidence type="ECO:0000313" key="8">
    <source>
        <dbReference type="EMBL" id="ORY87278.1"/>
    </source>
</evidence>
<sequence length="551" mass="63208">MPKVPYTDNIISKANNPLPFPNYLNTLSLLTDSSISTVRKFFNANKSFSEALLITIISVIQEGIAYQLVNHSSTYYSNNSKSYTNNTNYYYCKGVPIKPKKPTIKKRSNSFSFGSGSSYTRKLDDDNEEGQTYIIKENEGNPQVINEFNSSLKKNKLSRSYSSSKLYSKTTSSQYTNEFNPKIKSKTNTKVHNGSNLKYCISQDFQNSSQNSDDIDNTLKEQQSATTNNKPNDMASGSHSPIINLSNPSKVIQDNDSIESECSFEAPRKNKISIFILIKNLLNLLDIFKNLNHSSSTNNHQKPIKPFNSVKALDDKEKWKEFNRIYNETMYNLKAEEYYKSKSQIFKYSTGLNSVQSCYFDLEDNSDDMDTSAINSMSILDEKIREKSESQMTDILSRIKKDTLTFAEIKECGEYMRRVGIYQLFIQCPINHFLRILASKLFSCGEKKYSPILRFLFVTCVISPIQISINILCLALSNKKTPSDIKKCFSNNFSHILKLSLVYVPFSTQYLARTFLPRHLWVPFFNLSSFILGTYIKIIMKKKDDRKLINF</sequence>
<evidence type="ECO:0000256" key="7">
    <source>
        <dbReference type="SAM" id="Phobius"/>
    </source>
</evidence>
<dbReference type="OrthoDB" id="860at2759"/>
<keyword evidence="5 7" id="KW-0472">Membrane</keyword>
<accession>A0A1Y2FTH2</accession>
<feature type="transmembrane region" description="Helical" evidence="7">
    <location>
        <begin position="452"/>
        <end position="476"/>
    </location>
</feature>
<reference evidence="8 9" key="1">
    <citation type="submission" date="2016-08" db="EMBL/GenBank/DDBJ databases">
        <title>A Parts List for Fungal Cellulosomes Revealed by Comparative Genomics.</title>
        <authorList>
            <consortium name="DOE Joint Genome Institute"/>
            <person name="Haitjema C.H."/>
            <person name="Gilmore S.P."/>
            <person name="Henske J.K."/>
            <person name="Solomon K.V."/>
            <person name="De Groot R."/>
            <person name="Kuo A."/>
            <person name="Mondo S.J."/>
            <person name="Salamov A.A."/>
            <person name="Labutti K."/>
            <person name="Zhao Z."/>
            <person name="Chiniquy J."/>
            <person name="Barry K."/>
            <person name="Brewer H.M."/>
            <person name="Purvine S.O."/>
            <person name="Wright A.T."/>
            <person name="Boxma B."/>
            <person name="Van Alen T."/>
            <person name="Hackstein J.H."/>
            <person name="Baker S.E."/>
            <person name="Grigoriev I.V."/>
            <person name="O'Malley M.A."/>
        </authorList>
    </citation>
    <scope>NUCLEOTIDE SEQUENCE [LARGE SCALE GENOMIC DNA]</scope>
    <source>
        <strain evidence="8 9">G1</strain>
    </source>
</reference>
<evidence type="ECO:0000313" key="9">
    <source>
        <dbReference type="Proteomes" id="UP000193920"/>
    </source>
</evidence>
<name>A0A1Y2FTH2_9FUNG</name>
<dbReference type="Pfam" id="PF04117">
    <property type="entry name" value="Mpv17_PMP22"/>
    <property type="match status" value="1"/>
</dbReference>
<keyword evidence="4 7" id="KW-1133">Transmembrane helix</keyword>
<comment type="similarity">
    <text evidence="2">Belongs to the peroxisomal membrane protein PXMP2/4 family.</text>
</comment>
<proteinExistence type="inferred from homology"/>
<protein>
    <submittedName>
        <fullName evidence="8">Uncharacterized protein</fullName>
    </submittedName>
</protein>
<gene>
    <name evidence="8" type="ORF">LY90DRAFT_498543</name>
</gene>